<evidence type="ECO:0008006" key="9">
    <source>
        <dbReference type="Google" id="ProtNLM"/>
    </source>
</evidence>
<proteinExistence type="inferred from homology"/>
<dbReference type="InParanoid" id="A9V1Y8"/>
<gene>
    <name evidence="7" type="ORF">MONBRDRAFT_37473</name>
</gene>
<dbReference type="PROSITE" id="PS00375">
    <property type="entry name" value="UDPGT"/>
    <property type="match status" value="1"/>
</dbReference>
<evidence type="ECO:0000313" key="8">
    <source>
        <dbReference type="Proteomes" id="UP000001357"/>
    </source>
</evidence>
<keyword evidence="5" id="KW-0472">Membrane</keyword>
<evidence type="ECO:0000313" key="7">
    <source>
        <dbReference type="EMBL" id="EDQ88647.1"/>
    </source>
</evidence>
<dbReference type="GeneID" id="5891875"/>
<keyword evidence="6" id="KW-0732">Signal</keyword>
<dbReference type="InterPro" id="IPR050271">
    <property type="entry name" value="UDP-glycosyltransferase"/>
</dbReference>
<evidence type="ECO:0000256" key="3">
    <source>
        <dbReference type="ARBA" id="ARBA00022679"/>
    </source>
</evidence>
<dbReference type="PANTHER" id="PTHR48043:SF145">
    <property type="entry name" value="FI06409P-RELATED"/>
    <property type="match status" value="1"/>
</dbReference>
<protein>
    <recommendedName>
        <fullName evidence="9">UDP-glycosyltransferases domain-containing protein</fullName>
    </recommendedName>
</protein>
<dbReference type="eggNOG" id="KOG1192">
    <property type="taxonomic scope" value="Eukaryota"/>
</dbReference>
<dbReference type="PANTHER" id="PTHR48043">
    <property type="entry name" value="EG:EG0003.4 PROTEIN-RELATED"/>
    <property type="match status" value="1"/>
</dbReference>
<feature type="transmembrane region" description="Helical" evidence="5">
    <location>
        <begin position="577"/>
        <end position="601"/>
    </location>
</feature>
<comment type="similarity">
    <text evidence="1">Belongs to the UDP-glycosyltransferase family.</text>
</comment>
<dbReference type="Proteomes" id="UP000001357">
    <property type="component" value="Unassembled WGS sequence"/>
</dbReference>
<feature type="region of interest" description="Disordered" evidence="4">
    <location>
        <begin position="32"/>
        <end position="72"/>
    </location>
</feature>
<evidence type="ECO:0000256" key="1">
    <source>
        <dbReference type="ARBA" id="ARBA00009995"/>
    </source>
</evidence>
<organism evidence="7 8">
    <name type="scientific">Monosiga brevicollis</name>
    <name type="common">Choanoflagellate</name>
    <dbReference type="NCBI Taxonomy" id="81824"/>
    <lineage>
        <taxon>Eukaryota</taxon>
        <taxon>Choanoflagellata</taxon>
        <taxon>Craspedida</taxon>
        <taxon>Salpingoecidae</taxon>
        <taxon>Monosiga</taxon>
    </lineage>
</organism>
<keyword evidence="5" id="KW-1133">Transmembrane helix</keyword>
<dbReference type="Pfam" id="PF00201">
    <property type="entry name" value="UDPGT"/>
    <property type="match status" value="1"/>
</dbReference>
<evidence type="ECO:0000256" key="5">
    <source>
        <dbReference type="SAM" id="Phobius"/>
    </source>
</evidence>
<evidence type="ECO:0000256" key="6">
    <source>
        <dbReference type="SAM" id="SignalP"/>
    </source>
</evidence>
<feature type="chain" id="PRO_5002742570" description="UDP-glycosyltransferases domain-containing protein" evidence="6">
    <location>
        <begin position="22"/>
        <end position="612"/>
    </location>
</feature>
<dbReference type="Gene3D" id="3.40.50.2000">
    <property type="entry name" value="Glycogen Phosphorylase B"/>
    <property type="match status" value="2"/>
</dbReference>
<keyword evidence="5" id="KW-0812">Transmembrane</keyword>
<feature type="compositionally biased region" description="Low complexity" evidence="4">
    <location>
        <begin position="32"/>
        <end position="70"/>
    </location>
</feature>
<reference evidence="7 8" key="1">
    <citation type="journal article" date="2008" name="Nature">
        <title>The genome of the choanoflagellate Monosiga brevicollis and the origin of metazoans.</title>
        <authorList>
            <consortium name="JGI Sequencing"/>
            <person name="King N."/>
            <person name="Westbrook M.J."/>
            <person name="Young S.L."/>
            <person name="Kuo A."/>
            <person name="Abedin M."/>
            <person name="Chapman J."/>
            <person name="Fairclough S."/>
            <person name="Hellsten U."/>
            <person name="Isogai Y."/>
            <person name="Letunic I."/>
            <person name="Marr M."/>
            <person name="Pincus D."/>
            <person name="Putnam N."/>
            <person name="Rokas A."/>
            <person name="Wright K.J."/>
            <person name="Zuzow R."/>
            <person name="Dirks W."/>
            <person name="Good M."/>
            <person name="Goodstein D."/>
            <person name="Lemons D."/>
            <person name="Li W."/>
            <person name="Lyons J.B."/>
            <person name="Morris A."/>
            <person name="Nichols S."/>
            <person name="Richter D.J."/>
            <person name="Salamov A."/>
            <person name="Bork P."/>
            <person name="Lim W.A."/>
            <person name="Manning G."/>
            <person name="Miller W.T."/>
            <person name="McGinnis W."/>
            <person name="Shapiro H."/>
            <person name="Tjian R."/>
            <person name="Grigoriev I.V."/>
            <person name="Rokhsar D."/>
        </authorList>
    </citation>
    <scope>NUCLEOTIDE SEQUENCE [LARGE SCALE GENOMIC DNA]</scope>
    <source>
        <strain evidence="8">MX1 / ATCC 50154</strain>
    </source>
</reference>
<name>A9V1Y8_MONBE</name>
<accession>A9V1Y8</accession>
<dbReference type="CDD" id="cd03784">
    <property type="entry name" value="GT1_Gtf-like"/>
    <property type="match status" value="1"/>
</dbReference>
<evidence type="ECO:0000256" key="2">
    <source>
        <dbReference type="ARBA" id="ARBA00022676"/>
    </source>
</evidence>
<dbReference type="STRING" id="81824.A9V1Y8"/>
<evidence type="ECO:0000256" key="4">
    <source>
        <dbReference type="SAM" id="MobiDB-lite"/>
    </source>
</evidence>
<feature type="signal peptide" evidence="6">
    <location>
        <begin position="1"/>
        <end position="21"/>
    </location>
</feature>
<keyword evidence="3" id="KW-0808">Transferase</keyword>
<dbReference type="GO" id="GO:0008194">
    <property type="term" value="F:UDP-glycosyltransferase activity"/>
    <property type="evidence" value="ECO:0000318"/>
    <property type="project" value="GO_Central"/>
</dbReference>
<dbReference type="AlphaFoldDB" id="A9V1Y8"/>
<dbReference type="InterPro" id="IPR002213">
    <property type="entry name" value="UDP_glucos_trans"/>
</dbReference>
<dbReference type="KEGG" id="mbr:MONBRDRAFT_37473"/>
<dbReference type="EMBL" id="CH991554">
    <property type="protein sequence ID" value="EDQ88647.1"/>
    <property type="molecule type" value="Genomic_DNA"/>
</dbReference>
<dbReference type="RefSeq" id="XP_001746751.1">
    <property type="nucleotide sequence ID" value="XM_001746699.1"/>
</dbReference>
<dbReference type="SUPFAM" id="SSF53756">
    <property type="entry name" value="UDP-Glycosyltransferase/glycogen phosphorylase"/>
    <property type="match status" value="1"/>
</dbReference>
<dbReference type="FunCoup" id="A9V1Y8">
    <property type="interactions" value="581"/>
</dbReference>
<dbReference type="InterPro" id="IPR035595">
    <property type="entry name" value="UDP_glycos_trans_CS"/>
</dbReference>
<sequence length="612" mass="67004">MARILICLVALAALALALALADPATQAKATQAKATQAKATPAPATTTPAPATTTPAPATTTSAPATAGATGRRVTPKKILMQGLPFATSHHMVLAKIGRELVARGHEVHFVRSSVDSDRVDTTGLNVHTLQLNSTKEHYAAHVLEIADDEPLEGALKILREKAAICERIAEEPKLLELMKTMDVALVDPAYLCSVIYSYAMNIPIRVDISPVNFYGTSSWVGVFCSCALLLLDDTGLIRPVPYSILTTHMITHTSPTMLDPFMSAPYEIPQPWATVPQMGTKFTPDMTFGQRLFNSISWAVQYWARHGFLEDLIHDLNERFRPGVKLYDSFQNASFVLFPTSPAFDFPRQLPPNCKMIGPILPEPAAFPFAQDPKLSDIVANAKNGIVLVSFGTLARLKPEQAQALADAVATLKQTVIWKYNGEAPRVGKNTILSKWIPQNDLLGHPNTKLFIAHGGANGILEAAYHGVPILGYPLFGDQWDNVARAVWRGMAISVDKDTATTESLVADLDLLLNNPTYQYNAKLVSSVIRDTPRTPVEQAADWIEYAIKYEGAHFLKMPSYSHPWYINQGWDVGCFWLALAATLVGGLLWTLRALFRCVVGLVSGDKRKRD</sequence>
<keyword evidence="8" id="KW-1185">Reference proteome</keyword>
<dbReference type="FunFam" id="3.40.50.2000:FF:000021">
    <property type="entry name" value="UDP-glucuronosyltransferase"/>
    <property type="match status" value="1"/>
</dbReference>
<keyword evidence="2" id="KW-0328">Glycosyltransferase</keyword>